<feature type="compositionally biased region" description="Acidic residues" evidence="10">
    <location>
        <begin position="2349"/>
        <end position="2361"/>
    </location>
</feature>
<keyword evidence="6" id="KW-0906">Nuclear pore complex</keyword>
<dbReference type="InterPro" id="IPR018864">
    <property type="entry name" value="Nucleoporin_Nup188_N"/>
</dbReference>
<sequence>MADSEICIRSSRELWTILLGRSALREPTQIQAELERCGERLLQGLAYYKTASSSSADKLKADKDVPQSLKEFGVRISKLLGLDEQQSVQILQCYLQEDYRGTRNSLKSVIEDERQSQALLLKIADYYYEERVCLLRCVLLLLTYFQDERHPYRAEYATCVNKLEKDLVPNYLQQFEALFNAEAPTWETHGNLMTERQVSRWFSQCLREQALLLEVLFLYYAYFEMPHSDLLTFTRLFKEQGFGQRQTNRHLVDKSMDTLVDRIGYFSCLILVEGMDIDFLHKCALEDRTEQHQLCNTHINKEMDQMLLTFGDISHHGPVLLAWVLLRHTLQPVEAGPIIKRLGHITLQLGVFQYLTDMLQVLGSTGNNCTASTARMCIYGLLSFVVTSFEEDTLGSQQHLINVACEVLAAPSLAELFWESKPNVGLEMILDSAVGVFPHKIGPLLQILTALLADKSTAKRVYMFLDKMSFYTEVYKHKPSDVLSREDETLWRRQTPKLLYPLGAGQTNLRMPQGCYGQVSPSEHGYLVRWDYSYSSWTLFTCEIEMLLHVVSTADVLAHCERVKPILDVVHKIISTDWTVSDCLLPLTSRIYMLLQRLTSVINPPVDVIASCVNCLIVLAARQPGKVWSSLQHTGFLPFASTPLINMAQTISAEGMKAGNYGNLLVLIEQPRGEYAVTIAFLRLATTLIKGQVGSTQSKGLIPCVLLVLKEMLPTYHKWRYNTHGVREKIGCLILELVHAILNLSPDGESQGSAPSLQSLCIYSLANTEAGQAVVNIMGVGVDTINTVLAAQPNSSGSCEGPGQVLIQTVKLAFSVTNNVIRLKPPSDTISPLEQALTQHSGHGNNLIAVLAKYIYHKHDPALPRLAVQLLKRLASVAPMSVYACLGSDAAAIRDAFLRHMQSKTVDLRVKVTILEFLTVAVETQPGLIELFLNLEAKEGSEGTKEFSLGEWSCLSVVLELLDTDVQSQAWCPPLLQRAALAFLHALWQDRRESALSVLRSRKKFWDNLTAPLFGTLLPPSETTEPCVLESCAFVMKIIGLEIYYVASGQLEDSLKESLQRLSSQRRYEFWSQYVKELVCVACEDEEGGVRSLPETQMLISAWRTLLILSTSQCDVMHLKEDSVRLKLFTDVLEGTKATLLMPQSVACLRLGSMMATLLLIILKQWKSVLVSAPALLPPLSLMLESVLQADQQMMERTKAKLFSALILALHIQGLNGGEITQLPQLLLCVCETVQDEAMALIDSTRHMIQKGDPQEDSMETDAPRSVQKDQRDSVCVLALHLSKELCRADEDGEQWLQVMRKLPVLPSVLSALELSLRSKHNLFFTEAALHLLLTLARTSQGAAAVAGAGVIQSICLPLLNVYEGPANGATQAFSRKPVDAPSWPGVYRLCLSLMESLLKTLRYNFINEALDFVGVHQERILQCLSAVRTVQSLACLDEADHTVGFLLQLSSFCKEWHFHLPQLLRDVQVNLCYLCQTCTYLLHSKKMLHHYLQAKNGEALPQRPRPQQALQPLSKEQPPVGEREEVEPKALQAVQCSLLKILSKTLATLQHFTPDCCQILLDQSMDLAEYRTLFVLSFTTPAFDSDVAPSFGTLLATINVALSMLGEIEKKKEPVVSSEETQAMKSLLMFSMENCFYVLISQAMRCLKDPTVLPRDKQRVKQELSSELSTLLSTLYRFFRRGSPSSPASGLLPSPQTKPTTPGQAPRRRAEGMEFPVDVLEATSHGELERSARTYMNELLYADPDHAHYFTLPSGKKVQISLSSVGFVPLYGANLLHKVLALFTPQDQLTAVALFLANQWYCVEDILKTANCRREGLIKVRSVGERIVLYMLNRIVYRTIEMESGEMPFLCHSENDYAKIFWKNGQAVGFYSVKPKGSVCNNSLRQCYFLPVLDSIFVRKAHRGKGFGLQMLEDFVDSFNEDELGLRYPLSPAMTSVCRHYLDRYPADVDLIWEVEGVGGPYQRTKVAYKLSSRPLSDTHKGGHGEDNGRNGDIVEDEVEESKEPCLNITEEVIVVNKHHKVTEESDTPISTRTRSSEHRWRKRVRDEDGTKEVDTRPDKINRMEMEEVERKEFTPADGLGGVESVTEVPAETPTVKVNSKQDEDKKGGAAEKDESAIQNSSGDEEEEMEVMEQAEEHKAPVEKTMDASEETTAEVPHVDEDNQVMKVGPIVHLQQKVKDAPASEEDMVVEHEKKEADKQVAPADKNQEVSPMANEKKEVAPAVHEEQEVAPGLEESQKVSSANKDNVVVVAPAAEEEEDEAPTAVEEQEEVPPAKEKQYVDVEELDVAPSVEEEPEVAPENGKNKVMPSAEEEVASETDDDEVAPKVQKQKVDFLAEETSSSSLATDPEEEQGQDEEAMDILNNMEEIADVSEQSSKEDESQPCGEKENNTLAVEDKEEAQIEEEMDEEEEEKNAPDFSAVHQASRTKAALPTSKRTSKRLSKMTVEDDEDEQGESNVIEEDKGMSSEEEKVTTEEEAEHSSEEEEQVQDPPVIDKRVLRGKTKVIQTTQRTRSKRRGKI</sequence>
<feature type="compositionally biased region" description="Basic and acidic residues" evidence="10">
    <location>
        <begin position="2101"/>
        <end position="2117"/>
    </location>
</feature>
<dbReference type="Pfam" id="PF21093">
    <property type="entry name" value="Nup188_N-subdom_III"/>
    <property type="match status" value="1"/>
</dbReference>
<evidence type="ECO:0000256" key="1">
    <source>
        <dbReference type="ARBA" id="ARBA00004567"/>
    </source>
</evidence>
<dbReference type="SUPFAM" id="SSF48371">
    <property type="entry name" value="ARM repeat"/>
    <property type="match status" value="1"/>
</dbReference>
<evidence type="ECO:0000256" key="4">
    <source>
        <dbReference type="ARBA" id="ARBA00022927"/>
    </source>
</evidence>
<feature type="compositionally biased region" description="Basic and acidic residues" evidence="10">
    <location>
        <begin position="2036"/>
        <end position="2056"/>
    </location>
</feature>
<evidence type="ECO:0000256" key="2">
    <source>
        <dbReference type="ARBA" id="ARBA00022448"/>
    </source>
</evidence>
<dbReference type="InterPro" id="IPR016024">
    <property type="entry name" value="ARM-type_fold"/>
</dbReference>
<feature type="compositionally biased region" description="Acidic residues" evidence="10">
    <location>
        <begin position="2283"/>
        <end position="2299"/>
    </location>
</feature>
<dbReference type="InterPro" id="IPR048883">
    <property type="entry name" value="Nup188_N-subdom_III"/>
</dbReference>
<dbReference type="Proteomes" id="UP000606274">
    <property type="component" value="Unassembled WGS sequence"/>
</dbReference>
<feature type="compositionally biased region" description="Basic and acidic residues" evidence="10">
    <location>
        <begin position="2462"/>
        <end position="2476"/>
    </location>
</feature>
<dbReference type="CDD" id="cd04301">
    <property type="entry name" value="NAT_SF"/>
    <property type="match status" value="1"/>
</dbReference>
<keyword evidence="4" id="KW-0653">Protein transport</keyword>
<feature type="compositionally biased region" description="Basic and acidic residues" evidence="10">
    <location>
        <begin position="2216"/>
        <end position="2229"/>
    </location>
</feature>
<feature type="region of interest" description="Disordered" evidence="10">
    <location>
        <begin position="2092"/>
        <end position="2165"/>
    </location>
</feature>
<dbReference type="SUPFAM" id="SSF55729">
    <property type="entry name" value="Acyl-CoA N-acyltransferases (Nat)"/>
    <property type="match status" value="1"/>
</dbReference>
<feature type="compositionally biased region" description="Low complexity" evidence="10">
    <location>
        <begin position="1685"/>
        <end position="1696"/>
    </location>
</feature>
<keyword evidence="7" id="KW-0539">Nucleus</keyword>
<feature type="compositionally biased region" description="Basic and acidic residues" evidence="10">
    <location>
        <begin position="2136"/>
        <end position="2148"/>
    </location>
</feature>
<keyword evidence="5" id="KW-0811">Translocation</keyword>
<dbReference type="PANTHER" id="PTHR31431:SF1">
    <property type="entry name" value="NUCLEOPORIN NUP188"/>
    <property type="match status" value="1"/>
</dbReference>
<evidence type="ECO:0000256" key="5">
    <source>
        <dbReference type="ARBA" id="ARBA00023010"/>
    </source>
</evidence>
<feature type="region of interest" description="Disordered" evidence="10">
    <location>
        <begin position="1503"/>
        <end position="1525"/>
    </location>
</feature>
<feature type="compositionally biased region" description="Basic and acidic residues" evidence="10">
    <location>
        <begin position="1978"/>
        <end position="1991"/>
    </location>
</feature>
<evidence type="ECO:0000256" key="7">
    <source>
        <dbReference type="ARBA" id="ARBA00023242"/>
    </source>
</evidence>
<evidence type="ECO:0000256" key="3">
    <source>
        <dbReference type="ARBA" id="ARBA00022816"/>
    </source>
</evidence>
<comment type="caution">
    <text evidence="13">The sequence shown here is derived from an EMBL/GenBank/DDBJ whole genome shotgun (WGS) entry which is preliminary data.</text>
</comment>
<feature type="region of interest" description="Disordered" evidence="10">
    <location>
        <begin position="2177"/>
        <end position="2522"/>
    </location>
</feature>
<dbReference type="GO" id="GO:0044611">
    <property type="term" value="C:nuclear pore inner ring"/>
    <property type="evidence" value="ECO:0007669"/>
    <property type="project" value="TreeGrafter"/>
</dbReference>
<name>A0A8T0AY39_SILME</name>
<evidence type="ECO:0000256" key="9">
    <source>
        <dbReference type="ARBA" id="ARBA00040174"/>
    </source>
</evidence>
<feature type="domain" description="Nucleoporin Nup188 N-terminal subdomain III" evidence="12">
    <location>
        <begin position="527"/>
        <end position="935"/>
    </location>
</feature>
<protein>
    <recommendedName>
        <fullName evidence="9">Nucleoporin NUP188</fullName>
    </recommendedName>
</protein>
<feature type="compositionally biased region" description="Acidic residues" evidence="10">
    <location>
        <begin position="2398"/>
        <end position="2414"/>
    </location>
</feature>
<evidence type="ECO:0000256" key="10">
    <source>
        <dbReference type="SAM" id="MobiDB-lite"/>
    </source>
</evidence>
<feature type="region of interest" description="Disordered" evidence="10">
    <location>
        <begin position="2025"/>
        <end position="2056"/>
    </location>
</feature>
<feature type="compositionally biased region" description="Acidic residues" evidence="10">
    <location>
        <begin position="2477"/>
        <end position="2490"/>
    </location>
</feature>
<evidence type="ECO:0000259" key="12">
    <source>
        <dbReference type="Pfam" id="PF21093"/>
    </source>
</evidence>
<feature type="compositionally biased region" description="Acidic residues" evidence="10">
    <location>
        <begin position="2124"/>
        <end position="2135"/>
    </location>
</feature>
<feature type="region of interest" description="Disordered" evidence="10">
    <location>
        <begin position="1974"/>
        <end position="1993"/>
    </location>
</feature>
<feature type="region of interest" description="Disordered" evidence="10">
    <location>
        <begin position="1685"/>
        <end position="1710"/>
    </location>
</feature>
<feature type="compositionally biased region" description="Basic and acidic residues" evidence="10">
    <location>
        <begin position="2377"/>
        <end position="2391"/>
    </location>
</feature>
<organism evidence="13 14">
    <name type="scientific">Silurus meridionalis</name>
    <name type="common">Southern catfish</name>
    <name type="synonym">Silurus soldatovi meridionalis</name>
    <dbReference type="NCBI Taxonomy" id="175797"/>
    <lineage>
        <taxon>Eukaryota</taxon>
        <taxon>Metazoa</taxon>
        <taxon>Chordata</taxon>
        <taxon>Craniata</taxon>
        <taxon>Vertebrata</taxon>
        <taxon>Euteleostomi</taxon>
        <taxon>Actinopterygii</taxon>
        <taxon>Neopterygii</taxon>
        <taxon>Teleostei</taxon>
        <taxon>Ostariophysi</taxon>
        <taxon>Siluriformes</taxon>
        <taxon>Siluridae</taxon>
        <taxon>Silurus</taxon>
    </lineage>
</organism>
<evidence type="ECO:0000256" key="6">
    <source>
        <dbReference type="ARBA" id="ARBA00023132"/>
    </source>
</evidence>
<evidence type="ECO:0000259" key="11">
    <source>
        <dbReference type="Pfam" id="PF10487"/>
    </source>
</evidence>
<accession>A0A8T0AY39</accession>
<evidence type="ECO:0000256" key="8">
    <source>
        <dbReference type="ARBA" id="ARBA00038387"/>
    </source>
</evidence>
<gene>
    <name evidence="13" type="ORF">HF521_005220</name>
</gene>
<dbReference type="PANTHER" id="PTHR31431">
    <property type="entry name" value="NUCLEOPORIN NUP188 HOMOLOG"/>
    <property type="match status" value="1"/>
</dbReference>
<dbReference type="GO" id="GO:0017056">
    <property type="term" value="F:structural constituent of nuclear pore"/>
    <property type="evidence" value="ECO:0007669"/>
    <property type="project" value="InterPro"/>
</dbReference>
<feature type="compositionally biased region" description="Low complexity" evidence="10">
    <location>
        <begin position="1503"/>
        <end position="1514"/>
    </location>
</feature>
<dbReference type="Pfam" id="PF21094">
    <property type="entry name" value="Nup188_SH3-like"/>
    <property type="match status" value="1"/>
</dbReference>
<feature type="compositionally biased region" description="Basic and acidic residues" evidence="10">
    <location>
        <begin position="2190"/>
        <end position="2200"/>
    </location>
</feature>
<dbReference type="InterPro" id="IPR044840">
    <property type="entry name" value="Nup188"/>
</dbReference>
<comment type="similarity">
    <text evidence="8">Belongs to the Nup188 family.</text>
</comment>
<comment type="subcellular location">
    <subcellularLocation>
        <location evidence="1">Nucleus</location>
        <location evidence="1">Nuclear pore complex</location>
    </subcellularLocation>
</comment>
<keyword evidence="2" id="KW-0813">Transport</keyword>
<dbReference type="InterPro" id="IPR016181">
    <property type="entry name" value="Acyl_CoA_acyltransferase"/>
</dbReference>
<feature type="domain" description="Nucleoporin Nup188 N-terminal" evidence="11">
    <location>
        <begin position="29"/>
        <end position="478"/>
    </location>
</feature>
<feature type="compositionally biased region" description="Acidic residues" evidence="10">
    <location>
        <begin position="2256"/>
        <end position="2272"/>
    </location>
</feature>
<keyword evidence="14" id="KW-1185">Reference proteome</keyword>
<dbReference type="GO" id="GO:0051028">
    <property type="term" value="P:mRNA transport"/>
    <property type="evidence" value="ECO:0007669"/>
    <property type="project" value="UniProtKB-KW"/>
</dbReference>
<dbReference type="Pfam" id="PF10487">
    <property type="entry name" value="Nup188_N"/>
    <property type="match status" value="1"/>
</dbReference>
<dbReference type="GO" id="GO:0006405">
    <property type="term" value="P:RNA export from nucleus"/>
    <property type="evidence" value="ECO:0007669"/>
    <property type="project" value="TreeGrafter"/>
</dbReference>
<evidence type="ECO:0000313" key="14">
    <source>
        <dbReference type="Proteomes" id="UP000606274"/>
    </source>
</evidence>
<feature type="compositionally biased region" description="Acidic residues" evidence="10">
    <location>
        <begin position="2312"/>
        <end position="2324"/>
    </location>
</feature>
<evidence type="ECO:0000313" key="13">
    <source>
        <dbReference type="EMBL" id="KAF7696802.1"/>
    </source>
</evidence>
<proteinExistence type="inferred from homology"/>
<dbReference type="GO" id="GO:0006606">
    <property type="term" value="P:protein import into nucleus"/>
    <property type="evidence" value="ECO:0007669"/>
    <property type="project" value="TreeGrafter"/>
</dbReference>
<reference evidence="13" key="1">
    <citation type="submission" date="2020-08" db="EMBL/GenBank/DDBJ databases">
        <title>Chromosome-level assembly of Southern catfish (Silurus meridionalis) provides insights into visual adaptation to the nocturnal and benthic lifestyles.</title>
        <authorList>
            <person name="Zhang Y."/>
            <person name="Wang D."/>
            <person name="Peng Z."/>
        </authorList>
    </citation>
    <scope>NUCLEOTIDE SEQUENCE</scope>
    <source>
        <strain evidence="13">SWU-2019-XX</strain>
        <tissue evidence="13">Muscle</tissue>
    </source>
</reference>
<keyword evidence="3" id="KW-0509">mRNA transport</keyword>
<dbReference type="EMBL" id="JABFDY010000015">
    <property type="protein sequence ID" value="KAF7696802.1"/>
    <property type="molecule type" value="Genomic_DNA"/>
</dbReference>